<organism evidence="9 10">
    <name type="scientific">Limnohabitans curvus</name>
    <dbReference type="NCBI Taxonomy" id="323423"/>
    <lineage>
        <taxon>Bacteria</taxon>
        <taxon>Pseudomonadati</taxon>
        <taxon>Pseudomonadota</taxon>
        <taxon>Betaproteobacteria</taxon>
        <taxon>Burkholderiales</taxon>
        <taxon>Comamonadaceae</taxon>
        <taxon>Limnohabitans</taxon>
    </lineage>
</organism>
<dbReference type="CDD" id="cd08041">
    <property type="entry name" value="OBF_kDNA_ligase_like"/>
    <property type="match status" value="1"/>
</dbReference>
<dbReference type="Gene3D" id="2.40.50.140">
    <property type="entry name" value="Nucleic acid-binding proteins"/>
    <property type="match status" value="1"/>
</dbReference>
<keyword evidence="3" id="KW-0235">DNA replication</keyword>
<dbReference type="Proteomes" id="UP000251341">
    <property type="component" value="Unassembled WGS sequence"/>
</dbReference>
<dbReference type="GO" id="GO:0003910">
    <property type="term" value="F:DNA ligase (ATP) activity"/>
    <property type="evidence" value="ECO:0007669"/>
    <property type="project" value="UniProtKB-EC"/>
</dbReference>
<dbReference type="GO" id="GO:0006281">
    <property type="term" value="P:DNA repair"/>
    <property type="evidence" value="ECO:0007669"/>
    <property type="project" value="UniProtKB-KW"/>
</dbReference>
<keyword evidence="10" id="KW-1185">Reference proteome</keyword>
<dbReference type="Gene3D" id="3.30.470.30">
    <property type="entry name" value="DNA ligase/mRNA capping enzyme"/>
    <property type="match status" value="1"/>
</dbReference>
<keyword evidence="2 9" id="KW-0436">Ligase</keyword>
<evidence type="ECO:0000256" key="3">
    <source>
        <dbReference type="ARBA" id="ARBA00022705"/>
    </source>
</evidence>
<dbReference type="AlphaFoldDB" id="A0A315ELT6"/>
<reference evidence="9 10" key="1">
    <citation type="submission" date="2017-04" db="EMBL/GenBank/DDBJ databases">
        <title>Unexpected and diverse lifestyles within the genus Limnohabitans.</title>
        <authorList>
            <person name="Kasalicky V."/>
            <person name="Mehrshad M."/>
            <person name="Andrei S.-A."/>
            <person name="Salcher M."/>
            <person name="Kratochvilova H."/>
            <person name="Simek K."/>
            <person name="Ghai R."/>
        </authorList>
    </citation>
    <scope>NUCLEOTIDE SEQUENCE [LARGE SCALE GENOMIC DNA]</scope>
    <source>
        <strain evidence="9 10">MWH-C5</strain>
    </source>
</reference>
<dbReference type="Gene3D" id="3.30.1490.70">
    <property type="match status" value="1"/>
</dbReference>
<dbReference type="Pfam" id="PF14743">
    <property type="entry name" value="DNA_ligase_OB_2"/>
    <property type="match status" value="1"/>
</dbReference>
<dbReference type="InterPro" id="IPR012310">
    <property type="entry name" value="DNA_ligase_ATP-dep_cent"/>
</dbReference>
<dbReference type="GO" id="GO:0006260">
    <property type="term" value="P:DNA replication"/>
    <property type="evidence" value="ECO:0007669"/>
    <property type="project" value="UniProtKB-KW"/>
</dbReference>
<dbReference type="GO" id="GO:0006310">
    <property type="term" value="P:DNA recombination"/>
    <property type="evidence" value="ECO:0007669"/>
    <property type="project" value="InterPro"/>
</dbReference>
<evidence type="ECO:0000259" key="7">
    <source>
        <dbReference type="Pfam" id="PF01068"/>
    </source>
</evidence>
<dbReference type="PANTHER" id="PTHR47810">
    <property type="entry name" value="DNA LIGASE"/>
    <property type="match status" value="1"/>
</dbReference>
<comment type="cofactor">
    <cofactor evidence="1">
        <name>a divalent metal cation</name>
        <dbReference type="ChEBI" id="CHEBI:60240"/>
    </cofactor>
</comment>
<feature type="domain" description="DNA ligase OB-like" evidence="8">
    <location>
        <begin position="216"/>
        <end position="280"/>
    </location>
</feature>
<dbReference type="PANTHER" id="PTHR47810:SF1">
    <property type="entry name" value="DNA LIGASE B"/>
    <property type="match status" value="1"/>
</dbReference>
<evidence type="ECO:0000256" key="5">
    <source>
        <dbReference type="ARBA" id="ARBA00023204"/>
    </source>
</evidence>
<name>A0A315ELT6_9BURK</name>
<dbReference type="GO" id="GO:0005524">
    <property type="term" value="F:ATP binding"/>
    <property type="evidence" value="ECO:0007669"/>
    <property type="project" value="InterPro"/>
</dbReference>
<comment type="catalytic activity">
    <reaction evidence="6">
        <text>ATP + (deoxyribonucleotide)n-3'-hydroxyl + 5'-phospho-(deoxyribonucleotide)m = (deoxyribonucleotide)n+m + AMP + diphosphate.</text>
        <dbReference type="EC" id="6.5.1.1"/>
    </reaction>
</comment>
<proteinExistence type="predicted"/>
<keyword evidence="5" id="KW-0234">DNA repair</keyword>
<evidence type="ECO:0000256" key="4">
    <source>
        <dbReference type="ARBA" id="ARBA00022763"/>
    </source>
</evidence>
<comment type="caution">
    <text evidence="9">The sequence shown here is derived from an EMBL/GenBank/DDBJ whole genome shotgun (WGS) entry which is preliminary data.</text>
</comment>
<evidence type="ECO:0000256" key="2">
    <source>
        <dbReference type="ARBA" id="ARBA00022598"/>
    </source>
</evidence>
<evidence type="ECO:0000313" key="9">
    <source>
        <dbReference type="EMBL" id="PUE58191.1"/>
    </source>
</evidence>
<feature type="domain" description="ATP-dependent DNA ligase family profile" evidence="7">
    <location>
        <begin position="46"/>
        <end position="201"/>
    </location>
</feature>
<dbReference type="RefSeq" id="WP_108358725.1">
    <property type="nucleotide sequence ID" value="NZ_NESP01000001.1"/>
</dbReference>
<dbReference type="CDD" id="cd07896">
    <property type="entry name" value="Adenylation_kDNA_ligase_like"/>
    <property type="match status" value="1"/>
</dbReference>
<dbReference type="NCBIfam" id="NF006592">
    <property type="entry name" value="PRK09125.1"/>
    <property type="match status" value="1"/>
</dbReference>
<dbReference type="InterPro" id="IPR029319">
    <property type="entry name" value="DNA_ligase_OB"/>
</dbReference>
<sequence>MQRRDLLSHLSLGCLSSFAHLPARATQPPALWLANPYQGHEKLTDYWVSEKYDGIRGYWDGHQLLSRSGKALNPPTWFVQGWPAHAFEGELWAGPGQFEQAASVIQQKQAPDNAWRAMRFMVFDVFTPSITFTERVRRYQGLVKHIDKPWVQAVAQSQVPTHAALKALLHTTVQAGGEGLVLHRGSSLYQSGRNADVLKVKPQEDAEAKVVGHEVGQGKHAQRTGALWVETPQGLRFKLGTGLNDAQRENPPAVGQWVTYRYRGLTDKGVPRFASFVRIRPAIER</sequence>
<dbReference type="InterPro" id="IPR050326">
    <property type="entry name" value="NAD_dep_DNA_ligaseB"/>
</dbReference>
<keyword evidence="4" id="KW-0227">DNA damage</keyword>
<dbReference type="Pfam" id="PF01068">
    <property type="entry name" value="DNA_ligase_A_M"/>
    <property type="match status" value="1"/>
</dbReference>
<evidence type="ECO:0000313" key="10">
    <source>
        <dbReference type="Proteomes" id="UP000251341"/>
    </source>
</evidence>
<dbReference type="SUPFAM" id="SSF56091">
    <property type="entry name" value="DNA ligase/mRNA capping enzyme, catalytic domain"/>
    <property type="match status" value="1"/>
</dbReference>
<protein>
    <submittedName>
        <fullName evidence="9">DNA ligase</fullName>
    </submittedName>
</protein>
<evidence type="ECO:0000256" key="1">
    <source>
        <dbReference type="ARBA" id="ARBA00001968"/>
    </source>
</evidence>
<evidence type="ECO:0000259" key="8">
    <source>
        <dbReference type="Pfam" id="PF14743"/>
    </source>
</evidence>
<evidence type="ECO:0000256" key="6">
    <source>
        <dbReference type="ARBA" id="ARBA00034003"/>
    </source>
</evidence>
<dbReference type="InterPro" id="IPR012340">
    <property type="entry name" value="NA-bd_OB-fold"/>
</dbReference>
<accession>A0A315ELT6</accession>
<dbReference type="EMBL" id="NESP01000001">
    <property type="protein sequence ID" value="PUE58191.1"/>
    <property type="molecule type" value="Genomic_DNA"/>
</dbReference>
<gene>
    <name evidence="9" type="ORF">B9Z44_00355</name>
</gene>
<dbReference type="SUPFAM" id="SSF50249">
    <property type="entry name" value="Nucleic acid-binding proteins"/>
    <property type="match status" value="1"/>
</dbReference>